<accession>A0A7X4HAA3</accession>
<dbReference type="GO" id="GO:0005886">
    <property type="term" value="C:plasma membrane"/>
    <property type="evidence" value="ECO:0007669"/>
    <property type="project" value="UniProtKB-SubCell"/>
</dbReference>
<proteinExistence type="predicted"/>
<comment type="caution">
    <text evidence="7">The sequence shown here is derived from an EMBL/GenBank/DDBJ whole genome shotgun (WGS) entry which is preliminary data.</text>
</comment>
<organism evidence="7 8">
    <name type="scientific">Pseudoduganella aquatica</name>
    <dbReference type="NCBI Taxonomy" id="2660641"/>
    <lineage>
        <taxon>Bacteria</taxon>
        <taxon>Pseudomonadati</taxon>
        <taxon>Pseudomonadota</taxon>
        <taxon>Betaproteobacteria</taxon>
        <taxon>Burkholderiales</taxon>
        <taxon>Oxalobacteraceae</taxon>
        <taxon>Telluria group</taxon>
        <taxon>Pseudoduganella</taxon>
    </lineage>
</organism>
<evidence type="ECO:0000256" key="4">
    <source>
        <dbReference type="ARBA" id="ARBA00022679"/>
    </source>
</evidence>
<keyword evidence="6 7" id="KW-0012">Acyltransferase</keyword>
<evidence type="ECO:0000313" key="8">
    <source>
        <dbReference type="Proteomes" id="UP000450676"/>
    </source>
</evidence>
<keyword evidence="3" id="KW-0997">Cell inner membrane</keyword>
<dbReference type="PIRSF" id="PIRSF026649">
    <property type="entry name" value="MsbB"/>
    <property type="match status" value="1"/>
</dbReference>
<dbReference type="GO" id="GO:0016746">
    <property type="term" value="F:acyltransferase activity"/>
    <property type="evidence" value="ECO:0007669"/>
    <property type="project" value="UniProtKB-KW"/>
</dbReference>
<dbReference type="GO" id="GO:0009247">
    <property type="term" value="P:glycolipid biosynthetic process"/>
    <property type="evidence" value="ECO:0007669"/>
    <property type="project" value="UniProtKB-ARBA"/>
</dbReference>
<evidence type="ECO:0000256" key="6">
    <source>
        <dbReference type="ARBA" id="ARBA00023315"/>
    </source>
</evidence>
<dbReference type="InterPro" id="IPR004960">
    <property type="entry name" value="LipA_acyltrans"/>
</dbReference>
<evidence type="ECO:0000256" key="1">
    <source>
        <dbReference type="ARBA" id="ARBA00004533"/>
    </source>
</evidence>
<sequence length="300" mass="34088">MRLLLGFMWLLHWLPLPVLGRFGTAVGSLLFIIMKPRRDITLVNLRLCLPELSEAERTALARRHFQSYARSVFERSILWWASERRLQRLIKVVSYDGAHPASAGIPVAAMTGQPTILLCPHFVCLDVAGAAIAMQASASSMYVQQKNAVFDKVLRDGRARFKPVRLFTRLDGIKPILRALKEKLPYFMLPDMDFGEKDAEFVPFFGVQAATLSATARIAAATGAQVMPVISTFLPDYQGWQVKFYAPWDNYPGPDMVEATRRMNAFIEERVREAPAEYFWTHKRFKTRPNGEPSFYGKAR</sequence>
<gene>
    <name evidence="7" type="ORF">GTP77_07480</name>
</gene>
<dbReference type="EMBL" id="WWCU01000005">
    <property type="protein sequence ID" value="MYN07178.1"/>
    <property type="molecule type" value="Genomic_DNA"/>
</dbReference>
<name>A0A7X4HAA3_9BURK</name>
<evidence type="ECO:0000256" key="5">
    <source>
        <dbReference type="ARBA" id="ARBA00023136"/>
    </source>
</evidence>
<dbReference type="PANTHER" id="PTHR30606">
    <property type="entry name" value="LIPID A BIOSYNTHESIS LAUROYL ACYLTRANSFERASE"/>
    <property type="match status" value="1"/>
</dbReference>
<dbReference type="Pfam" id="PF03279">
    <property type="entry name" value="Lip_A_acyltrans"/>
    <property type="match status" value="1"/>
</dbReference>
<comment type="subcellular location">
    <subcellularLocation>
        <location evidence="1">Cell inner membrane</location>
    </subcellularLocation>
</comment>
<keyword evidence="2" id="KW-1003">Cell membrane</keyword>
<evidence type="ECO:0000256" key="3">
    <source>
        <dbReference type="ARBA" id="ARBA00022519"/>
    </source>
</evidence>
<reference evidence="7 8" key="1">
    <citation type="submission" date="2019-12" db="EMBL/GenBank/DDBJ databases">
        <title>Novel species isolated from a subtropical stream in China.</title>
        <authorList>
            <person name="Lu H."/>
        </authorList>
    </citation>
    <scope>NUCLEOTIDE SEQUENCE [LARGE SCALE GENOMIC DNA]</scope>
    <source>
        <strain evidence="7 8">FT127W</strain>
    </source>
</reference>
<keyword evidence="8" id="KW-1185">Reference proteome</keyword>
<dbReference type="Proteomes" id="UP000450676">
    <property type="component" value="Unassembled WGS sequence"/>
</dbReference>
<dbReference type="AlphaFoldDB" id="A0A7X4HAA3"/>
<keyword evidence="4 7" id="KW-0808">Transferase</keyword>
<dbReference type="CDD" id="cd07984">
    <property type="entry name" value="LPLAT_LABLAT-like"/>
    <property type="match status" value="1"/>
</dbReference>
<dbReference type="PANTHER" id="PTHR30606:SF9">
    <property type="entry name" value="LIPID A BIOSYNTHESIS LAUROYLTRANSFERASE"/>
    <property type="match status" value="1"/>
</dbReference>
<evidence type="ECO:0000256" key="2">
    <source>
        <dbReference type="ARBA" id="ARBA00022475"/>
    </source>
</evidence>
<keyword evidence="5" id="KW-0472">Membrane</keyword>
<protein>
    <submittedName>
        <fullName evidence="7">Lipid A biosynthesis acyltransferase</fullName>
    </submittedName>
</protein>
<dbReference type="RefSeq" id="WP_161071529.1">
    <property type="nucleotide sequence ID" value="NZ_WWCU01000005.1"/>
</dbReference>
<evidence type="ECO:0000313" key="7">
    <source>
        <dbReference type="EMBL" id="MYN07178.1"/>
    </source>
</evidence>